<name>A0ABU1HC30_9GAMM</name>
<evidence type="ECO:0000256" key="2">
    <source>
        <dbReference type="SAM" id="Phobius"/>
    </source>
</evidence>
<keyword evidence="2" id="KW-0812">Transmembrane</keyword>
<dbReference type="Proteomes" id="UP001251374">
    <property type="component" value="Unassembled WGS sequence"/>
</dbReference>
<protein>
    <submittedName>
        <fullName evidence="3">Uncharacterized protein</fullName>
    </submittedName>
</protein>
<dbReference type="RefSeq" id="WP_309718577.1">
    <property type="nucleotide sequence ID" value="NZ_JARWAM010000004.1"/>
</dbReference>
<feature type="compositionally biased region" description="Basic and acidic residues" evidence="1">
    <location>
        <begin position="69"/>
        <end position="83"/>
    </location>
</feature>
<evidence type="ECO:0000256" key="1">
    <source>
        <dbReference type="SAM" id="MobiDB-lite"/>
    </source>
</evidence>
<feature type="region of interest" description="Disordered" evidence="1">
    <location>
        <begin position="65"/>
        <end position="110"/>
    </location>
</feature>
<proteinExistence type="predicted"/>
<keyword evidence="2" id="KW-1133">Transmembrane helix</keyword>
<feature type="transmembrane region" description="Helical" evidence="2">
    <location>
        <begin position="20"/>
        <end position="41"/>
    </location>
</feature>
<dbReference type="EMBL" id="JARWAM010000004">
    <property type="protein sequence ID" value="MDR5904916.1"/>
    <property type="molecule type" value="Genomic_DNA"/>
</dbReference>
<evidence type="ECO:0000313" key="3">
    <source>
        <dbReference type="EMBL" id="MDR5904916.1"/>
    </source>
</evidence>
<keyword evidence="2" id="KW-0472">Membrane</keyword>
<gene>
    <name evidence="3" type="ORF">QC821_06480</name>
</gene>
<reference evidence="3 4" key="1">
    <citation type="submission" date="2023-04" db="EMBL/GenBank/DDBJ databases">
        <title>A long-awaited taxogenomic arrangement of the family Halomonadaceae.</title>
        <authorList>
            <person name="De La Haba R."/>
            <person name="Chuvochina M."/>
            <person name="Wittouck S."/>
            <person name="Arahal D.R."/>
            <person name="Sanchez-Porro C."/>
            <person name="Hugenholtz P."/>
            <person name="Ventosa A."/>
        </authorList>
    </citation>
    <scope>NUCLEOTIDE SEQUENCE [LARGE SCALE GENOMIC DNA]</scope>
    <source>
        <strain evidence="3 4">DSM 26770</strain>
    </source>
</reference>
<accession>A0ABU1HC30</accession>
<comment type="caution">
    <text evidence="3">The sequence shown here is derived from an EMBL/GenBank/DDBJ whole genome shotgun (WGS) entry which is preliminary data.</text>
</comment>
<organism evidence="3 4">
    <name type="scientific">Franzmannia qiaohouensis</name>
    <dbReference type="NCBI Taxonomy" id="1329370"/>
    <lineage>
        <taxon>Bacteria</taxon>
        <taxon>Pseudomonadati</taxon>
        <taxon>Pseudomonadota</taxon>
        <taxon>Gammaproteobacteria</taxon>
        <taxon>Oceanospirillales</taxon>
        <taxon>Halomonadaceae</taxon>
        <taxon>Franzmannia</taxon>
    </lineage>
</organism>
<evidence type="ECO:0000313" key="4">
    <source>
        <dbReference type="Proteomes" id="UP001251374"/>
    </source>
</evidence>
<sequence length="110" mass="12240">MKPWLEEHACYESVHFVVKMATLVVQLTAVILLMVMLMRMAMPAVLSFLMNGLQASRAYRSVGMRFPHTGHDQTGHDENKQDQVTEAMAKPVEHESNVPGGQRNVTSSSA</sequence>
<keyword evidence="4" id="KW-1185">Reference proteome</keyword>